<comment type="similarity">
    <text evidence="1">Belongs to the UPF0065 (bug) family.</text>
</comment>
<dbReference type="PANTHER" id="PTHR42928:SF5">
    <property type="entry name" value="BLR1237 PROTEIN"/>
    <property type="match status" value="1"/>
</dbReference>
<feature type="signal peptide" evidence="2">
    <location>
        <begin position="1"/>
        <end position="21"/>
    </location>
</feature>
<dbReference type="InterPro" id="IPR005064">
    <property type="entry name" value="BUG"/>
</dbReference>
<dbReference type="OrthoDB" id="8678477at2"/>
<evidence type="ECO:0000313" key="3">
    <source>
        <dbReference type="EMBL" id="SSW65287.1"/>
    </source>
</evidence>
<dbReference type="PANTHER" id="PTHR42928">
    <property type="entry name" value="TRICARBOXYLATE-BINDING PROTEIN"/>
    <property type="match status" value="1"/>
</dbReference>
<reference evidence="3 4" key="1">
    <citation type="submission" date="2018-07" db="EMBL/GenBank/DDBJ databases">
        <authorList>
            <person name="Peeters C."/>
        </authorList>
    </citation>
    <scope>NUCLEOTIDE SEQUENCE [LARGE SCALE GENOMIC DNA]</scope>
    <source>
        <strain evidence="3 4">LMG 30378</strain>
    </source>
</reference>
<feature type="chain" id="PRO_5019496939" description="Tripartite tricarboxylate transporter family receptor" evidence="2">
    <location>
        <begin position="22"/>
        <end position="326"/>
    </location>
</feature>
<evidence type="ECO:0000313" key="4">
    <source>
        <dbReference type="Proteomes" id="UP000289465"/>
    </source>
</evidence>
<name>A0A446CBQ1_9BURK</name>
<dbReference type="RefSeq" id="WP_129240104.1">
    <property type="nucleotide sequence ID" value="NZ_UFQC01000006.1"/>
</dbReference>
<gene>
    <name evidence="3" type="ORF">AVE30378_01448</name>
</gene>
<dbReference type="Gene3D" id="3.40.190.150">
    <property type="entry name" value="Bordetella uptake gene, domain 1"/>
    <property type="match status" value="1"/>
</dbReference>
<dbReference type="Proteomes" id="UP000289465">
    <property type="component" value="Unassembled WGS sequence"/>
</dbReference>
<dbReference type="PIRSF" id="PIRSF017082">
    <property type="entry name" value="YflP"/>
    <property type="match status" value="1"/>
</dbReference>
<protein>
    <recommendedName>
        <fullName evidence="5">Tripartite tricarboxylate transporter family receptor</fullName>
    </recommendedName>
</protein>
<evidence type="ECO:0000256" key="1">
    <source>
        <dbReference type="ARBA" id="ARBA00006987"/>
    </source>
</evidence>
<sequence>MPAISRRQLLIGAAASLAAHAGLVRAQSRDMSIIVAYPPGGSLDAMARMIAQHLGERRGHAVVVDNKPGFSGNIGAQYVAKAAPNGNTLLMTALTSYAINARLMGSTMGYDVLKSFEHVAIVGYLPNVLIVPTSLQVNDVASFVQAAKARPGAFSYATTGNGSLEHIAGEMFKRATGIDIEPVPYKGSTPGMADLIGDRIQAMFVNTSTAISNLQTGRIKVIGIAGPDRVAALPGVPTLRESGVQMSNDVVSIFGIAAPAGTPRAAVEQLNADLNAVLGRTDVQERFGGLGIEIVTESAAYAKQRIESEVAVWDRVIQETGISLHG</sequence>
<evidence type="ECO:0000256" key="2">
    <source>
        <dbReference type="SAM" id="SignalP"/>
    </source>
</evidence>
<dbReference type="Gene3D" id="3.40.190.10">
    <property type="entry name" value="Periplasmic binding protein-like II"/>
    <property type="match status" value="1"/>
</dbReference>
<dbReference type="AlphaFoldDB" id="A0A446CBQ1"/>
<proteinExistence type="inferred from homology"/>
<dbReference type="InterPro" id="IPR042100">
    <property type="entry name" value="Bug_dom1"/>
</dbReference>
<evidence type="ECO:0008006" key="5">
    <source>
        <dbReference type="Google" id="ProtNLM"/>
    </source>
</evidence>
<keyword evidence="2" id="KW-0732">Signal</keyword>
<dbReference type="Pfam" id="PF03401">
    <property type="entry name" value="TctC"/>
    <property type="match status" value="1"/>
</dbReference>
<dbReference type="SUPFAM" id="SSF53850">
    <property type="entry name" value="Periplasmic binding protein-like II"/>
    <property type="match status" value="1"/>
</dbReference>
<organism evidence="3 4">
    <name type="scientific">Achromobacter veterisilvae</name>
    <dbReference type="NCBI Taxonomy" id="2069367"/>
    <lineage>
        <taxon>Bacteria</taxon>
        <taxon>Pseudomonadati</taxon>
        <taxon>Pseudomonadota</taxon>
        <taxon>Betaproteobacteria</taxon>
        <taxon>Burkholderiales</taxon>
        <taxon>Alcaligenaceae</taxon>
        <taxon>Achromobacter</taxon>
    </lineage>
</organism>
<accession>A0A446CBQ1</accession>
<dbReference type="EMBL" id="UFQC01000006">
    <property type="protein sequence ID" value="SSW65287.1"/>
    <property type="molecule type" value="Genomic_DNA"/>
</dbReference>